<dbReference type="EMBL" id="FNBK01000003">
    <property type="protein sequence ID" value="SDF01337.1"/>
    <property type="molecule type" value="Genomic_DNA"/>
</dbReference>
<feature type="region of interest" description="Disordered" evidence="1">
    <location>
        <begin position="199"/>
        <end position="219"/>
    </location>
</feature>
<sequence>MSQDAEQRYRFGGLPIESVRPGTNLLVAGPPFAGTKAVALQMLAAGELADEGLVLVAADDTAESILKDYTGVGGTFDRGRMAVIECNSSGNDNADENVRTVRSPSDLTGIGIEFSSLYEGLYTEGVERVRIGLFSISTLLMYADELQPVYRFLHTVTGRVRSAEGLATCVIDPTAQDEQTISSVEQTFDGRVDVRQTDDGDHQLRIQGLPDQPEGWQTF</sequence>
<proteinExistence type="predicted"/>
<reference evidence="3" key="1">
    <citation type="submission" date="2016-10" db="EMBL/GenBank/DDBJ databases">
        <authorList>
            <person name="Varghese N."/>
            <person name="Submissions S."/>
        </authorList>
    </citation>
    <scope>NUCLEOTIDE SEQUENCE [LARGE SCALE GENOMIC DNA]</scope>
    <source>
        <strain evidence="3">IBRC-M 10760</strain>
    </source>
</reference>
<name>A0A1G7HLF6_9EURY</name>
<dbReference type="InterPro" id="IPR027417">
    <property type="entry name" value="P-loop_NTPase"/>
</dbReference>
<dbReference type="Proteomes" id="UP000199076">
    <property type="component" value="Unassembled WGS sequence"/>
</dbReference>
<dbReference type="Gene3D" id="3.40.50.300">
    <property type="entry name" value="P-loop containing nucleotide triphosphate hydrolases"/>
    <property type="match status" value="1"/>
</dbReference>
<evidence type="ECO:0000256" key="1">
    <source>
        <dbReference type="SAM" id="MobiDB-lite"/>
    </source>
</evidence>
<evidence type="ECO:0008006" key="4">
    <source>
        <dbReference type="Google" id="ProtNLM"/>
    </source>
</evidence>
<dbReference type="Pfam" id="PF24336">
    <property type="entry name" value="DUF7504"/>
    <property type="match status" value="1"/>
</dbReference>
<dbReference type="RefSeq" id="WP_092688618.1">
    <property type="nucleotide sequence ID" value="NZ_FNBK01000003.1"/>
</dbReference>
<gene>
    <name evidence="2" type="ORF">SAMN05216218_10376</name>
</gene>
<dbReference type="STRING" id="660518.SAMN05216218_10376"/>
<protein>
    <recommendedName>
        <fullName evidence="4">RecA-superfamily ATPase, KaiC/GvpD/RAD55 family</fullName>
    </recommendedName>
</protein>
<keyword evidence="3" id="KW-1185">Reference proteome</keyword>
<dbReference type="AlphaFoldDB" id="A0A1G7HLF6"/>
<accession>A0A1G7HLF6</accession>
<evidence type="ECO:0000313" key="2">
    <source>
        <dbReference type="EMBL" id="SDF01337.1"/>
    </source>
</evidence>
<organism evidence="2 3">
    <name type="scientific">Halorientalis regularis</name>
    <dbReference type="NCBI Taxonomy" id="660518"/>
    <lineage>
        <taxon>Archaea</taxon>
        <taxon>Methanobacteriati</taxon>
        <taxon>Methanobacteriota</taxon>
        <taxon>Stenosarchaea group</taxon>
        <taxon>Halobacteria</taxon>
        <taxon>Halobacteriales</taxon>
        <taxon>Haloarculaceae</taxon>
        <taxon>Halorientalis</taxon>
    </lineage>
</organism>
<dbReference type="OrthoDB" id="109251at2157"/>
<dbReference type="InterPro" id="IPR055927">
    <property type="entry name" value="DUF7504"/>
</dbReference>
<evidence type="ECO:0000313" key="3">
    <source>
        <dbReference type="Proteomes" id="UP000199076"/>
    </source>
</evidence>